<dbReference type="NCBIfam" id="NF008956">
    <property type="entry name" value="PRK12299.1"/>
    <property type="match status" value="1"/>
</dbReference>
<keyword evidence="3 8" id="KW-0479">Metal-binding</keyword>
<dbReference type="HAMAP" id="MF_01454">
    <property type="entry name" value="GTPase_Obg"/>
    <property type="match status" value="1"/>
</dbReference>
<keyword evidence="2 8" id="KW-0963">Cytoplasm</keyword>
<dbReference type="KEGG" id="ial:IALB_2295"/>
<evidence type="ECO:0000256" key="7">
    <source>
        <dbReference type="ARBA" id="ARBA00023134"/>
    </source>
</evidence>
<dbReference type="Proteomes" id="UP000007394">
    <property type="component" value="Chromosome"/>
</dbReference>
<dbReference type="AlphaFoldDB" id="I0ALZ1"/>
<keyword evidence="7 8" id="KW-0342">GTP-binding</keyword>
<dbReference type="GO" id="GO:0042254">
    <property type="term" value="P:ribosome biogenesis"/>
    <property type="evidence" value="ECO:0007669"/>
    <property type="project" value="UniProtKB-UniRule"/>
</dbReference>
<reference evidence="12 13" key="1">
    <citation type="journal article" date="2012" name="Front. Microbiol.">
        <title>Complete genome of Ignavibacterium album, a metabolically versatile, flagellated, facultative anaerobe from the phylum Chlorobi.</title>
        <authorList>
            <person name="Liu Z."/>
            <person name="Frigaard N.-U."/>
            <person name="Vogl K."/>
            <person name="Iino T."/>
            <person name="Ohkuma M."/>
            <person name="Overmann J."/>
            <person name="Bryant D.A."/>
        </authorList>
    </citation>
    <scope>NUCLEOTIDE SEQUENCE [LARGE SCALE GENOMIC DNA]</scope>
    <source>
        <strain evidence="13">DSM 19864 / JCM 16511 / NBRC 101810 / Mat9-16</strain>
    </source>
</reference>
<dbReference type="InterPro" id="IPR031167">
    <property type="entry name" value="G_OBG"/>
</dbReference>
<feature type="binding site" evidence="8">
    <location>
        <begin position="212"/>
        <end position="215"/>
    </location>
    <ligand>
        <name>GTP</name>
        <dbReference type="ChEBI" id="CHEBI:37565"/>
    </ligand>
</feature>
<comment type="subunit">
    <text evidence="8">Monomer.</text>
</comment>
<dbReference type="InterPro" id="IPR014100">
    <property type="entry name" value="GTP-bd_Obg/CgtA"/>
</dbReference>
<gene>
    <name evidence="8" type="primary">obg</name>
    <name evidence="12" type="ordered locus">IALB_2295</name>
</gene>
<dbReference type="InterPro" id="IPR027417">
    <property type="entry name" value="P-loop_NTPase"/>
</dbReference>
<dbReference type="eggNOG" id="COG0536">
    <property type="taxonomic scope" value="Bacteria"/>
</dbReference>
<dbReference type="GO" id="GO:0005737">
    <property type="term" value="C:cytoplasm"/>
    <property type="evidence" value="ECO:0007669"/>
    <property type="project" value="UniProtKB-SubCell"/>
</dbReference>
<protein>
    <recommendedName>
        <fullName evidence="8">GTPase Obg</fullName>
        <ecNumber evidence="8">3.6.5.-</ecNumber>
    </recommendedName>
    <alternativeName>
        <fullName evidence="8">GTP-binding protein Obg</fullName>
    </alternativeName>
</protein>
<keyword evidence="4 8" id="KW-0547">Nucleotide-binding</keyword>
<name>I0ALZ1_IGNAJ</name>
<accession>I0ALZ1</accession>
<feature type="binding site" evidence="8">
    <location>
        <begin position="165"/>
        <end position="172"/>
    </location>
    <ligand>
        <name>GTP</name>
        <dbReference type="ChEBI" id="CHEBI:37565"/>
    </ligand>
</feature>
<keyword evidence="5 8" id="KW-0378">Hydrolase</keyword>
<dbReference type="PIRSF" id="PIRSF002401">
    <property type="entry name" value="GTP_bd_Obg/CgtA"/>
    <property type="match status" value="1"/>
</dbReference>
<feature type="region of interest" description="Disordered" evidence="9">
    <location>
        <begin position="123"/>
        <end position="144"/>
    </location>
</feature>
<dbReference type="Pfam" id="PF01018">
    <property type="entry name" value="GTP1_OBG"/>
    <property type="match status" value="1"/>
</dbReference>
<dbReference type="GO" id="GO:0043022">
    <property type="term" value="F:ribosome binding"/>
    <property type="evidence" value="ECO:0007669"/>
    <property type="project" value="UniProtKB-ARBA"/>
</dbReference>
<dbReference type="InterPro" id="IPR036726">
    <property type="entry name" value="GTP1_OBG_dom_sf"/>
</dbReference>
<feature type="domain" description="OBG-type G" evidence="10">
    <location>
        <begin position="159"/>
        <end position="327"/>
    </location>
</feature>
<dbReference type="PANTHER" id="PTHR11702">
    <property type="entry name" value="DEVELOPMENTALLY REGULATED GTP-BINDING PROTEIN-RELATED"/>
    <property type="match status" value="1"/>
</dbReference>
<dbReference type="OrthoDB" id="9807318at2"/>
<dbReference type="GO" id="GO:0005525">
    <property type="term" value="F:GTP binding"/>
    <property type="evidence" value="ECO:0007669"/>
    <property type="project" value="UniProtKB-UniRule"/>
</dbReference>
<dbReference type="Gene3D" id="3.40.50.300">
    <property type="entry name" value="P-loop containing nucleotide triphosphate hydrolases"/>
    <property type="match status" value="1"/>
</dbReference>
<dbReference type="FunFam" id="2.70.210.12:FF:000001">
    <property type="entry name" value="GTPase Obg"/>
    <property type="match status" value="1"/>
</dbReference>
<evidence type="ECO:0000259" key="11">
    <source>
        <dbReference type="PROSITE" id="PS51883"/>
    </source>
</evidence>
<dbReference type="Pfam" id="PF01926">
    <property type="entry name" value="MMR_HSR1"/>
    <property type="match status" value="1"/>
</dbReference>
<feature type="binding site" evidence="8">
    <location>
        <position position="172"/>
    </location>
    <ligand>
        <name>Mg(2+)</name>
        <dbReference type="ChEBI" id="CHEBI:18420"/>
    </ligand>
</feature>
<feature type="binding site" evidence="8">
    <location>
        <begin position="190"/>
        <end position="194"/>
    </location>
    <ligand>
        <name>GTP</name>
        <dbReference type="ChEBI" id="CHEBI:37565"/>
    </ligand>
</feature>
<dbReference type="PRINTS" id="PR00326">
    <property type="entry name" value="GTP1OBG"/>
</dbReference>
<proteinExistence type="inferred from homology"/>
<dbReference type="PANTHER" id="PTHR11702:SF31">
    <property type="entry name" value="MITOCHONDRIAL RIBOSOME-ASSOCIATED GTPASE 2"/>
    <property type="match status" value="1"/>
</dbReference>
<evidence type="ECO:0000256" key="6">
    <source>
        <dbReference type="ARBA" id="ARBA00022842"/>
    </source>
</evidence>
<evidence type="ECO:0000313" key="13">
    <source>
        <dbReference type="Proteomes" id="UP000007394"/>
    </source>
</evidence>
<dbReference type="PROSITE" id="PS51883">
    <property type="entry name" value="OBG"/>
    <property type="match status" value="1"/>
</dbReference>
<evidence type="ECO:0000256" key="5">
    <source>
        <dbReference type="ARBA" id="ARBA00022801"/>
    </source>
</evidence>
<dbReference type="CDD" id="cd01898">
    <property type="entry name" value="Obg"/>
    <property type="match status" value="1"/>
</dbReference>
<evidence type="ECO:0000256" key="9">
    <source>
        <dbReference type="SAM" id="MobiDB-lite"/>
    </source>
</evidence>
<dbReference type="PROSITE" id="PS00905">
    <property type="entry name" value="GTP1_OBG"/>
    <property type="match status" value="1"/>
</dbReference>
<dbReference type="STRING" id="945713.IALB_2295"/>
<dbReference type="PROSITE" id="PS51710">
    <property type="entry name" value="G_OBG"/>
    <property type="match status" value="1"/>
</dbReference>
<dbReference type="InterPro" id="IPR045086">
    <property type="entry name" value="OBG_GTPase"/>
</dbReference>
<dbReference type="NCBIfam" id="NF008955">
    <property type="entry name" value="PRK12297.1"/>
    <property type="match status" value="1"/>
</dbReference>
<organism evidence="12 13">
    <name type="scientific">Ignavibacterium album (strain DSM 19864 / JCM 16511 / NBRC 101810 / Mat9-16)</name>
    <dbReference type="NCBI Taxonomy" id="945713"/>
    <lineage>
        <taxon>Bacteria</taxon>
        <taxon>Pseudomonadati</taxon>
        <taxon>Ignavibacteriota</taxon>
        <taxon>Ignavibacteria</taxon>
        <taxon>Ignavibacteriales</taxon>
        <taxon>Ignavibacteriaceae</taxon>
        <taxon>Ignavibacterium</taxon>
    </lineage>
</organism>
<dbReference type="Gene3D" id="2.70.210.12">
    <property type="entry name" value="GTP1/OBG domain"/>
    <property type="match status" value="1"/>
</dbReference>
<dbReference type="HOGENOM" id="CLU_011747_2_3_10"/>
<feature type="binding site" evidence="8">
    <location>
        <begin position="279"/>
        <end position="282"/>
    </location>
    <ligand>
        <name>GTP</name>
        <dbReference type="ChEBI" id="CHEBI:37565"/>
    </ligand>
</feature>
<dbReference type="GO" id="GO:0003924">
    <property type="term" value="F:GTPase activity"/>
    <property type="evidence" value="ECO:0007669"/>
    <property type="project" value="UniProtKB-UniRule"/>
</dbReference>
<dbReference type="SUPFAM" id="SSF82051">
    <property type="entry name" value="Obg GTP-binding protein N-terminal domain"/>
    <property type="match status" value="1"/>
</dbReference>
<dbReference type="InterPro" id="IPR006073">
    <property type="entry name" value="GTP-bd"/>
</dbReference>
<dbReference type="GO" id="GO:0000287">
    <property type="term" value="F:magnesium ion binding"/>
    <property type="evidence" value="ECO:0007669"/>
    <property type="project" value="InterPro"/>
</dbReference>
<feature type="binding site" evidence="8">
    <location>
        <begin position="308"/>
        <end position="310"/>
    </location>
    <ligand>
        <name>GTP</name>
        <dbReference type="ChEBI" id="CHEBI:37565"/>
    </ligand>
</feature>
<dbReference type="EC" id="3.6.5.-" evidence="8"/>
<evidence type="ECO:0000259" key="10">
    <source>
        <dbReference type="PROSITE" id="PS51710"/>
    </source>
</evidence>
<evidence type="ECO:0000256" key="2">
    <source>
        <dbReference type="ARBA" id="ARBA00022490"/>
    </source>
</evidence>
<keyword evidence="13" id="KW-1185">Reference proteome</keyword>
<evidence type="ECO:0000256" key="4">
    <source>
        <dbReference type="ARBA" id="ARBA00022741"/>
    </source>
</evidence>
<dbReference type="InterPro" id="IPR006169">
    <property type="entry name" value="GTP1_OBG_dom"/>
</dbReference>
<dbReference type="NCBIfam" id="TIGR02729">
    <property type="entry name" value="Obg_CgtA"/>
    <property type="match status" value="1"/>
</dbReference>
<feature type="domain" description="Obg" evidence="11">
    <location>
        <begin position="1"/>
        <end position="158"/>
    </location>
</feature>
<dbReference type="SUPFAM" id="SSF52540">
    <property type="entry name" value="P-loop containing nucleoside triphosphate hydrolases"/>
    <property type="match status" value="1"/>
</dbReference>
<comment type="cofactor">
    <cofactor evidence="8">
        <name>Mg(2+)</name>
        <dbReference type="ChEBI" id="CHEBI:18420"/>
    </cofactor>
</comment>
<evidence type="ECO:0000256" key="3">
    <source>
        <dbReference type="ARBA" id="ARBA00022723"/>
    </source>
</evidence>
<evidence type="ECO:0000256" key="8">
    <source>
        <dbReference type="HAMAP-Rule" id="MF_01454"/>
    </source>
</evidence>
<keyword evidence="6 8" id="KW-0460">Magnesium</keyword>
<dbReference type="EMBL" id="CP003418">
    <property type="protein sequence ID" value="AFH49998.1"/>
    <property type="molecule type" value="Genomic_DNA"/>
</dbReference>
<dbReference type="InterPro" id="IPR006074">
    <property type="entry name" value="GTP1-OBG_CS"/>
</dbReference>
<comment type="subcellular location">
    <subcellularLocation>
        <location evidence="8">Cytoplasm</location>
    </subcellularLocation>
</comment>
<sequence>MFIDFAEIEVKAGDGGNGAVAFRREKYVPKGGPSGGNGGNGGSVYLLADENLSTLLDFRYKRKYIAGKGHPGGSSLKDGKNGEDVIIKVPVGTVVKDAETGKILFDLTENSQKVLLAKGGKGGKGNSNFATPTRRTPRFAEPGKPGEEKKIILELKLIADVGLVGFPNAGKSTLISTVSAARPKIADYPFTTLEPVLGIVQYKDFRSFTVADIPGIIEGAHQGKGLGLKFLRHIERTKILLFMIDITSDDYQRDFKTLYNELKKYSRKLVDKKILVSLSKADLVGENEIKNLKKLKFKGIEEPVIIFSAVSGYGINELLDKLWFAVNEG</sequence>
<evidence type="ECO:0000313" key="12">
    <source>
        <dbReference type="EMBL" id="AFH49998.1"/>
    </source>
</evidence>
<dbReference type="RefSeq" id="WP_014561147.1">
    <property type="nucleotide sequence ID" value="NC_017464.1"/>
</dbReference>
<feature type="binding site" evidence="8">
    <location>
        <position position="192"/>
    </location>
    <ligand>
        <name>Mg(2+)</name>
        <dbReference type="ChEBI" id="CHEBI:18420"/>
    </ligand>
</feature>
<comment type="similarity">
    <text evidence="1 8">Belongs to the TRAFAC class OBG-HflX-like GTPase superfamily. OBG GTPase family.</text>
</comment>
<evidence type="ECO:0000256" key="1">
    <source>
        <dbReference type="ARBA" id="ARBA00007699"/>
    </source>
</evidence>
<dbReference type="PATRIC" id="fig|945713.3.peg.2301"/>
<comment type="function">
    <text evidence="8">An essential GTPase which binds GTP, GDP and possibly (p)ppGpp with moderate affinity, with high nucleotide exchange rates and a fairly low GTP hydrolysis rate. Plays a role in control of the cell cycle, stress response, ribosome biogenesis and in those bacteria that undergo differentiation, in morphogenesis control.</text>
</comment>